<keyword evidence="2" id="KW-0547">Nucleotide-binding</keyword>
<dbReference type="Pfam" id="PF00004">
    <property type="entry name" value="AAA"/>
    <property type="match status" value="1"/>
</dbReference>
<evidence type="ECO:0000313" key="9">
    <source>
        <dbReference type="Proteomes" id="UP001634393"/>
    </source>
</evidence>
<dbReference type="Gene3D" id="1.10.8.60">
    <property type="match status" value="1"/>
</dbReference>
<dbReference type="SUPFAM" id="SSF52540">
    <property type="entry name" value="P-loop containing nucleoside triphosphate hydrolases"/>
    <property type="match status" value="1"/>
</dbReference>
<evidence type="ECO:0000256" key="4">
    <source>
        <dbReference type="ARBA" id="ARBA00022840"/>
    </source>
</evidence>
<dbReference type="InterPro" id="IPR027417">
    <property type="entry name" value="P-loop_NTPase"/>
</dbReference>
<evidence type="ECO:0000256" key="3">
    <source>
        <dbReference type="ARBA" id="ARBA00022787"/>
    </source>
</evidence>
<keyword evidence="4" id="KW-0067">ATP-binding</keyword>
<keyword evidence="3" id="KW-0472">Membrane</keyword>
<evidence type="ECO:0000256" key="2">
    <source>
        <dbReference type="ARBA" id="ARBA00022741"/>
    </source>
</evidence>
<dbReference type="Pfam" id="PF24933">
    <property type="entry name" value="DUF7751"/>
    <property type="match status" value="1"/>
</dbReference>
<comment type="caution">
    <text evidence="8">The sequence shown here is derived from an EMBL/GenBank/DDBJ whole genome shotgun (WGS) entry which is preliminary data.</text>
</comment>
<dbReference type="InterPro" id="IPR051701">
    <property type="entry name" value="Mito_OM_Translocase_MSP1"/>
</dbReference>
<evidence type="ECO:0000256" key="5">
    <source>
        <dbReference type="ARBA" id="ARBA00023128"/>
    </source>
</evidence>
<dbReference type="FunFam" id="3.40.50.300:FF:000416">
    <property type="entry name" value="p-loop nucleoside triphosphate hydrolase superfamily protein"/>
    <property type="match status" value="1"/>
</dbReference>
<comment type="subcellular location">
    <subcellularLocation>
        <location evidence="1">Mitochondrion outer membrane</location>
        <topology evidence="1">Single-pass membrane protein</topology>
    </subcellularLocation>
</comment>
<organism evidence="8 9">
    <name type="scientific">Penstemon smallii</name>
    <dbReference type="NCBI Taxonomy" id="265156"/>
    <lineage>
        <taxon>Eukaryota</taxon>
        <taxon>Viridiplantae</taxon>
        <taxon>Streptophyta</taxon>
        <taxon>Embryophyta</taxon>
        <taxon>Tracheophyta</taxon>
        <taxon>Spermatophyta</taxon>
        <taxon>Magnoliopsida</taxon>
        <taxon>eudicotyledons</taxon>
        <taxon>Gunneridae</taxon>
        <taxon>Pentapetalae</taxon>
        <taxon>asterids</taxon>
        <taxon>lamiids</taxon>
        <taxon>Lamiales</taxon>
        <taxon>Plantaginaceae</taxon>
        <taxon>Cheloneae</taxon>
        <taxon>Penstemon</taxon>
    </lineage>
</organism>
<keyword evidence="9" id="KW-1185">Reference proteome</keyword>
<keyword evidence="5" id="KW-0496">Mitochondrion</keyword>
<evidence type="ECO:0000313" key="8">
    <source>
        <dbReference type="EMBL" id="KAL3829489.1"/>
    </source>
</evidence>
<keyword evidence="3" id="KW-1000">Mitochondrion outer membrane</keyword>
<dbReference type="InterPro" id="IPR003593">
    <property type="entry name" value="AAA+_ATPase"/>
</dbReference>
<protein>
    <recommendedName>
        <fullName evidence="7">AAA+ ATPase domain-containing protein</fullName>
    </recommendedName>
</protein>
<dbReference type="Pfam" id="PF17862">
    <property type="entry name" value="AAA_lid_3"/>
    <property type="match status" value="1"/>
</dbReference>
<evidence type="ECO:0000256" key="1">
    <source>
        <dbReference type="ARBA" id="ARBA00004572"/>
    </source>
</evidence>
<dbReference type="InterPro" id="IPR056653">
    <property type="entry name" value="DUF7751"/>
</dbReference>
<accession>A0ABD3SY02</accession>
<dbReference type="Gene3D" id="3.40.50.300">
    <property type="entry name" value="P-loop containing nucleotide triphosphate hydrolases"/>
    <property type="match status" value="1"/>
</dbReference>
<dbReference type="GO" id="GO:0005524">
    <property type="term" value="F:ATP binding"/>
    <property type="evidence" value="ECO:0007669"/>
    <property type="project" value="UniProtKB-KW"/>
</dbReference>
<dbReference type="InterPro" id="IPR041569">
    <property type="entry name" value="AAA_lid_3"/>
</dbReference>
<name>A0ABD3SY02_9LAMI</name>
<dbReference type="PANTHER" id="PTHR45644:SF39">
    <property type="entry name" value="AAA-TYPE ATPASE FAMILY PROTEIN-RELATED"/>
    <property type="match status" value="1"/>
</dbReference>
<dbReference type="EMBL" id="JBJXBP010000005">
    <property type="protein sequence ID" value="KAL3829489.1"/>
    <property type="molecule type" value="Genomic_DNA"/>
</dbReference>
<feature type="region of interest" description="Disordered" evidence="6">
    <location>
        <begin position="1"/>
        <end position="23"/>
    </location>
</feature>
<evidence type="ECO:0000256" key="6">
    <source>
        <dbReference type="SAM" id="MobiDB-lite"/>
    </source>
</evidence>
<dbReference type="InterPro" id="IPR003959">
    <property type="entry name" value="ATPase_AAA_core"/>
</dbReference>
<feature type="domain" description="AAA+ ATPase" evidence="7">
    <location>
        <begin position="590"/>
        <end position="726"/>
    </location>
</feature>
<feature type="compositionally biased region" description="Polar residues" evidence="6">
    <location>
        <begin position="1"/>
        <end position="10"/>
    </location>
</feature>
<sequence>MSSSTNSIPSGNEDETQLPGQKRQKVNNIYCGLNNEAGNQMINASTPVPANIANPASFLQRPMPFYSTLMPYLPQKQLLQQSQQVLQNVKLSEDSQQMWNAGFSSTQNVGGPSVSRLMDSMDMPISFENFPYYLCESTRRYLVASYYSYSTRKYPLSATNLKRVRHRILLSSPEGFEIYQETLVMALAECFGVKLLVLDCFMNLNDLLTFGQLMSNDALRFDPRPLLLKYQSSIKHSQSTPQPALPVLYKKFRSQTFKTGDRVIFTGLKGGGITTVPTKRPSFGNRGQVGNVLPNNRIQVWFDRPSGSADPGKCSEASCWYICEGNEVCIDVEDEVKPTYATSKGAENGLILFVKNAESMVENSQALQGISSMLNKLPDNIFVIGSHVDKHKDNSNGKKEMEQKLLLDIFPNKINIDMPKDEKNLHELKLHLDRDAKAIRVMENMGRLRIVLIQNDLECKDIDALEVTDQDLTDENAEKVVMWALGCQIETHPLSYINSKLVLTGESMLYGLNELRAVQTEQRNSHPFLKNIATGNEFEKKLLEEVIMRDDIGVKFDDIGAFDDIKNSLVELVMLPLQRPELFKSELLKPCKGILLFGPPGTGKTMLAKAIATESGANFINVSHPTILSKWYGEAEKYVKAIFSLARKIAPSVIFIDEVDSFLGTRRESEHEVSRRVKNEFMMNWDGLRTNNSERVLVLAATNRPFDLDEAVIRRMPRRFLVNLPDVQYRSKILKVILAKEELSPDISFDSIARMTEGFSGSDLKDLCAAAAYGPVRDILKNDKEKPAERRPLNMEDFKYASNQVRASVSSTSKSMEELMLWNELYGGKKPSG</sequence>
<dbReference type="SMART" id="SM00382">
    <property type="entry name" value="AAA"/>
    <property type="match status" value="1"/>
</dbReference>
<dbReference type="InterPro" id="IPR003960">
    <property type="entry name" value="ATPase_AAA_CS"/>
</dbReference>
<dbReference type="AlphaFoldDB" id="A0ABD3SY02"/>
<dbReference type="PROSITE" id="PS00674">
    <property type="entry name" value="AAA"/>
    <property type="match status" value="1"/>
</dbReference>
<proteinExistence type="predicted"/>
<dbReference type="PANTHER" id="PTHR45644">
    <property type="entry name" value="AAA ATPASE, PUTATIVE (AFU_ORTHOLOGUE AFUA_2G12920)-RELATED-RELATED"/>
    <property type="match status" value="1"/>
</dbReference>
<gene>
    <name evidence="8" type="ORF">ACJIZ3_018291</name>
</gene>
<dbReference type="GO" id="GO:0005741">
    <property type="term" value="C:mitochondrial outer membrane"/>
    <property type="evidence" value="ECO:0007669"/>
    <property type="project" value="UniProtKB-SubCell"/>
</dbReference>
<evidence type="ECO:0000259" key="7">
    <source>
        <dbReference type="SMART" id="SM00382"/>
    </source>
</evidence>
<reference evidence="8 9" key="1">
    <citation type="submission" date="2024-12" db="EMBL/GenBank/DDBJ databases">
        <title>The unique morphological basis and parallel evolutionary history of personate flowers in Penstemon.</title>
        <authorList>
            <person name="Depatie T.H."/>
            <person name="Wessinger C.A."/>
        </authorList>
    </citation>
    <scope>NUCLEOTIDE SEQUENCE [LARGE SCALE GENOMIC DNA]</scope>
    <source>
        <strain evidence="8">WTNN_2</strain>
        <tissue evidence="8">Leaf</tissue>
    </source>
</reference>
<dbReference type="Proteomes" id="UP001634393">
    <property type="component" value="Unassembled WGS sequence"/>
</dbReference>